<dbReference type="RefSeq" id="WP_265134825.1">
    <property type="nucleotide sequence ID" value="NZ_FXTX01000018.1"/>
</dbReference>
<dbReference type="AlphaFoldDB" id="A0AA46AFE4"/>
<protein>
    <submittedName>
        <fullName evidence="1">CRISPR-associated protein Cst1</fullName>
    </submittedName>
</protein>
<keyword evidence="2" id="KW-1185">Reference proteome</keyword>
<reference evidence="1" key="1">
    <citation type="submission" date="2017-05" db="EMBL/GenBank/DDBJ databases">
        <authorList>
            <person name="Varghese N."/>
            <person name="Submissions S."/>
        </authorList>
    </citation>
    <scope>NUCLEOTIDE SEQUENCE</scope>
    <source>
        <strain evidence="1">DSM 18763</strain>
    </source>
</reference>
<sequence length="526" mass="61366">MRYYLTGNFQYDLGVYGLKKILDFFGEPYQSDDFYIEIDKKPEEILELIILRLVSQKSGNYFLEKVASTLFKDDNKKVEKIFKEKTVSFIDLNLEEVVKNKKNLKDVIKNLSLPIYKFLSENLTEKSFSQKDIEDILWNKAVNLLNNILLNFQADMNVRGEDTLQKAINKLYKDIEDKTCSFCQQHKGKRITRDTFFFAPAQFNAFWFGEPSIFICPYCLVSNLAITQSFTFLGNELNAVVIYRTNLNDLENLNEGLKISDIGEITKRIIDYEKLKLKKDGSIKELQILEFYLDSQNPKLDFYFLTEKTIKNLIKLENELEKLYTNYKNSLFGYVKSKKGYEVVNLSKEILNAIANNQKLIILVQKFLKFALMSENFRQKNVKNPPVKGFYIDVLLYILKMHFILEEALGMDMYDSFKEYGQFLRGRVYSSLSEDGDINWNTFNNKIISLANSFLDASKGTFDQFMETLTRVMISYDAPIDSNLLSMIRKDSYKDIATTIALSVMTRKPEEKVEKENEKTVKENSL</sequence>
<accession>A0AA46AFE4</accession>
<dbReference type="EMBL" id="FXTX01000018">
    <property type="protein sequence ID" value="SMP18980.1"/>
    <property type="molecule type" value="Genomic_DNA"/>
</dbReference>
<gene>
    <name evidence="1" type="ORF">SAMN06264868_11840</name>
</gene>
<dbReference type="Proteomes" id="UP001157947">
    <property type="component" value="Unassembled WGS sequence"/>
</dbReference>
<proteinExistence type="predicted"/>
<evidence type="ECO:0000313" key="2">
    <source>
        <dbReference type="Proteomes" id="UP001157947"/>
    </source>
</evidence>
<comment type="caution">
    <text evidence="1">The sequence shown here is derived from an EMBL/GenBank/DDBJ whole genome shotgun (WGS) entry which is preliminary data.</text>
</comment>
<name>A0AA46AFE4_9AQUI</name>
<evidence type="ECO:0000313" key="1">
    <source>
        <dbReference type="EMBL" id="SMP18980.1"/>
    </source>
</evidence>
<organism evidence="1 2">
    <name type="scientific">Venenivibrio stagnispumantis</name>
    <dbReference type="NCBI Taxonomy" id="407998"/>
    <lineage>
        <taxon>Bacteria</taxon>
        <taxon>Pseudomonadati</taxon>
        <taxon>Aquificota</taxon>
        <taxon>Aquificia</taxon>
        <taxon>Aquificales</taxon>
        <taxon>Hydrogenothermaceae</taxon>
        <taxon>Venenivibrio</taxon>
    </lineage>
</organism>